<organism evidence="1 2">
    <name type="scientific">Carboxylicivirga marina</name>
    <dbReference type="NCBI Taxonomy" id="2800988"/>
    <lineage>
        <taxon>Bacteria</taxon>
        <taxon>Pseudomonadati</taxon>
        <taxon>Bacteroidota</taxon>
        <taxon>Bacteroidia</taxon>
        <taxon>Marinilabiliales</taxon>
        <taxon>Marinilabiliaceae</taxon>
        <taxon>Carboxylicivirga</taxon>
    </lineage>
</organism>
<protein>
    <recommendedName>
        <fullName evidence="3">Spore coat protein</fullName>
    </recommendedName>
</protein>
<evidence type="ECO:0000313" key="1">
    <source>
        <dbReference type="EMBL" id="MBK3517664.1"/>
    </source>
</evidence>
<dbReference type="Pfam" id="PF19775">
    <property type="entry name" value="DUF6261"/>
    <property type="match status" value="1"/>
</dbReference>
<evidence type="ECO:0000313" key="2">
    <source>
        <dbReference type="Proteomes" id="UP000605676"/>
    </source>
</evidence>
<keyword evidence="2" id="KW-1185">Reference proteome</keyword>
<gene>
    <name evidence="1" type="ORF">JIV24_10005</name>
</gene>
<dbReference type="InterPro" id="IPR046228">
    <property type="entry name" value="DUF6261"/>
</dbReference>
<dbReference type="RefSeq" id="WP_200464893.1">
    <property type="nucleotide sequence ID" value="NZ_JAENRR010000019.1"/>
</dbReference>
<sequence>MRHIIESELADMDAVTDNEVSLLHGLTKGYTCHPDTTRANAAKMLFNMIDKYGLEVKKKSYREEYPLLGSMLTESKTEPYPAYIAQLNGCAERFNRLETAVNHFNTKQNAYLSVKDDERNLASATDIKKQLISFINEELIAYLNVMQKVQPDVYGELVQFVANRIDESNKARRQRRNKVDVNE</sequence>
<accession>A0ABS1HJ20</accession>
<dbReference type="EMBL" id="JAENRR010000019">
    <property type="protein sequence ID" value="MBK3517664.1"/>
    <property type="molecule type" value="Genomic_DNA"/>
</dbReference>
<evidence type="ECO:0008006" key="3">
    <source>
        <dbReference type="Google" id="ProtNLM"/>
    </source>
</evidence>
<dbReference type="Proteomes" id="UP000605676">
    <property type="component" value="Unassembled WGS sequence"/>
</dbReference>
<proteinExistence type="predicted"/>
<reference evidence="1 2" key="1">
    <citation type="submission" date="2021-01" db="EMBL/GenBank/DDBJ databases">
        <title>Carboxyliciviraga sp.nov., isolated from coastal sediments.</title>
        <authorList>
            <person name="Lu D."/>
            <person name="Zhang T."/>
        </authorList>
    </citation>
    <scope>NUCLEOTIDE SEQUENCE [LARGE SCALE GENOMIC DNA]</scope>
    <source>
        <strain evidence="1 2">N1Y132</strain>
    </source>
</reference>
<name>A0ABS1HJ20_9BACT</name>
<comment type="caution">
    <text evidence="1">The sequence shown here is derived from an EMBL/GenBank/DDBJ whole genome shotgun (WGS) entry which is preliminary data.</text>
</comment>